<dbReference type="Gene3D" id="3.40.50.720">
    <property type="entry name" value="NAD(P)-binding Rossmann-like Domain"/>
    <property type="match status" value="1"/>
</dbReference>
<organism evidence="2">
    <name type="scientific">marine metagenome</name>
    <dbReference type="NCBI Taxonomy" id="408172"/>
    <lineage>
        <taxon>unclassified sequences</taxon>
        <taxon>metagenomes</taxon>
        <taxon>ecological metagenomes</taxon>
    </lineage>
</organism>
<dbReference type="SUPFAM" id="SSF51735">
    <property type="entry name" value="NAD(P)-binding Rossmann-fold domains"/>
    <property type="match status" value="1"/>
</dbReference>
<proteinExistence type="inferred from homology"/>
<dbReference type="EMBL" id="UINC01040174">
    <property type="protein sequence ID" value="SVB39670.1"/>
    <property type="molecule type" value="Genomic_DNA"/>
</dbReference>
<feature type="non-terminal residue" evidence="2">
    <location>
        <position position="148"/>
    </location>
</feature>
<protein>
    <recommendedName>
        <fullName evidence="3">Short-chain dehydrogenase/reductase SDR</fullName>
    </recommendedName>
</protein>
<dbReference type="AlphaFoldDB" id="A0A382DMG6"/>
<reference evidence="2" key="1">
    <citation type="submission" date="2018-05" db="EMBL/GenBank/DDBJ databases">
        <authorList>
            <person name="Lanie J.A."/>
            <person name="Ng W.-L."/>
            <person name="Kazmierczak K.M."/>
            <person name="Andrzejewski T.M."/>
            <person name="Davidsen T.M."/>
            <person name="Wayne K.J."/>
            <person name="Tettelin H."/>
            <person name="Glass J.I."/>
            <person name="Rusch D."/>
            <person name="Podicherti R."/>
            <person name="Tsui H.-C.T."/>
            <person name="Winkler M.E."/>
        </authorList>
    </citation>
    <scope>NUCLEOTIDE SEQUENCE</scope>
</reference>
<gene>
    <name evidence="2" type="ORF">METZ01_LOCUS192524</name>
</gene>
<dbReference type="PANTHER" id="PTHR42879:SF2">
    <property type="entry name" value="3-OXOACYL-[ACYL-CARRIER-PROTEIN] REDUCTASE FABG"/>
    <property type="match status" value="1"/>
</dbReference>
<comment type="similarity">
    <text evidence="1">Belongs to the short-chain dehydrogenases/reductases (SDR) family.</text>
</comment>
<dbReference type="PRINTS" id="PR00081">
    <property type="entry name" value="GDHRDH"/>
</dbReference>
<name>A0A382DMG6_9ZZZZ</name>
<evidence type="ECO:0000313" key="2">
    <source>
        <dbReference type="EMBL" id="SVB39670.1"/>
    </source>
</evidence>
<dbReference type="InterPro" id="IPR002347">
    <property type="entry name" value="SDR_fam"/>
</dbReference>
<evidence type="ECO:0000256" key="1">
    <source>
        <dbReference type="ARBA" id="ARBA00006484"/>
    </source>
</evidence>
<dbReference type="Pfam" id="PF00106">
    <property type="entry name" value="adh_short"/>
    <property type="match status" value="1"/>
</dbReference>
<dbReference type="InterPro" id="IPR050259">
    <property type="entry name" value="SDR"/>
</dbReference>
<evidence type="ECO:0008006" key="3">
    <source>
        <dbReference type="Google" id="ProtNLM"/>
    </source>
</evidence>
<sequence>MPLNGFDLHGKKGLLVGANNNVGQAILSAMTEAGADMLGIAVTKSSSSSVVRSEPSTSDLEVAVTAIASDDGASRIFQTALSKLGRVDILVNNFDLAFAKPLVDITESELDMVLAANLSGVFWTMKHVGRHMIDNGGGRVVNVTSALG</sequence>
<accession>A0A382DMG6</accession>
<dbReference type="PANTHER" id="PTHR42879">
    <property type="entry name" value="3-OXOACYL-(ACYL-CARRIER-PROTEIN) REDUCTASE"/>
    <property type="match status" value="1"/>
</dbReference>
<dbReference type="InterPro" id="IPR036291">
    <property type="entry name" value="NAD(P)-bd_dom_sf"/>
</dbReference>